<organism evidence="1 2">
    <name type="scientific">Constantimarinum furrinae</name>
    <dbReference type="NCBI Taxonomy" id="2562285"/>
    <lineage>
        <taxon>Bacteria</taxon>
        <taxon>Pseudomonadati</taxon>
        <taxon>Bacteroidota</taxon>
        <taxon>Flavobacteriia</taxon>
        <taxon>Flavobacteriales</taxon>
        <taxon>Flavobacteriaceae</taxon>
        <taxon>Altibacter/Constantimarinum group</taxon>
        <taxon>Constantimarinum</taxon>
    </lineage>
</organism>
<dbReference type="Proteomes" id="UP000515514">
    <property type="component" value="Chromosome"/>
</dbReference>
<accession>A0A7G8PW15</accession>
<protein>
    <submittedName>
        <fullName evidence="1">Uncharacterized protein</fullName>
    </submittedName>
</protein>
<keyword evidence="2" id="KW-1185">Reference proteome</keyword>
<evidence type="ECO:0000313" key="2">
    <source>
        <dbReference type="Proteomes" id="UP000515514"/>
    </source>
</evidence>
<dbReference type="AlphaFoldDB" id="A0A7G8PW15"/>
<name>A0A7G8PW15_9FLAO</name>
<reference evidence="1 2" key="1">
    <citation type="submission" date="2020-04" db="EMBL/GenBank/DDBJ databases">
        <title>Genome sequence of Altibacter aquimarinus strain ALE3EI.</title>
        <authorList>
            <person name="Oh H.-M."/>
            <person name="Jang D."/>
        </authorList>
    </citation>
    <scope>NUCLEOTIDE SEQUENCE [LARGE SCALE GENOMIC DNA]</scope>
    <source>
        <strain evidence="1 2">ALE3EI</strain>
    </source>
</reference>
<gene>
    <name evidence="1" type="ORF">ALE3EI_1984</name>
</gene>
<dbReference type="EMBL" id="CP052909">
    <property type="protein sequence ID" value="QNJ98531.1"/>
    <property type="molecule type" value="Genomic_DNA"/>
</dbReference>
<dbReference type="RefSeq" id="WP_186988249.1">
    <property type="nucleotide sequence ID" value="NZ_CP052909.1"/>
</dbReference>
<sequence>MELAKIEALLDAYFEGNTTLQEENQLRSYFNGNDVAKHLEPYVALFAGFEAAKQETSAKEISLSQSSASANRWWYGVAAMLVVAVGVGSFMLSQPKLSSEEKEALAAYQEARQTMLMLSENLNKGANKLVHISEFTETKNKILK</sequence>
<dbReference type="KEGG" id="alti:ALE3EI_1984"/>
<evidence type="ECO:0000313" key="1">
    <source>
        <dbReference type="EMBL" id="QNJ98531.1"/>
    </source>
</evidence>
<proteinExistence type="predicted"/>